<accession>A0ACB6R638</accession>
<name>A0ACB6R638_9PLEO</name>
<evidence type="ECO:0000313" key="1">
    <source>
        <dbReference type="EMBL" id="KAF2474308.1"/>
    </source>
</evidence>
<proteinExistence type="predicted"/>
<dbReference type="Proteomes" id="UP000799755">
    <property type="component" value="Unassembled WGS sequence"/>
</dbReference>
<keyword evidence="2" id="KW-1185">Reference proteome</keyword>
<protein>
    <submittedName>
        <fullName evidence="1">Uncharacterized protein</fullName>
    </submittedName>
</protein>
<sequence>MSSSNNAPSPRAPRGKHQHSKSATQVHPPNAGTQAPRRPRGNRRNHANNGDAQQLSGNRPELSANPPPVNVDDAALADSAVFSSEELSIPTGPRNGKKHTHSQPSSDRVFSPTALPPASLTDSEIAPYNPSATPAKAQSAYAGPTFHASPAPSSLPIPKFLSKSVPAKSQAQPGLSTPPDQCSASPPSPTPLPPSPSRAPIPVPTHQENSPLDMLFRADREERARNANHSSASAIFSNSANQPSRNGEGRHIKQDSHSSLSVVFPIEMDGESKASRISPPPVSLVAHRSVAAPSKIPQVEHPASPNSNSNAVQDLLDRLNLSQEKPVASTPPRTADRIPSAPSSRYHTPSPFYDGRSSFRSASGPTTPAPQNQESSDFFYGNRNLSPLFKAAKTEPPKRNSGLRTEITADSPIMLQGGFSALSSSSKMDANTVSRNYLDNVLGPVSPRRGSAPHIEPFREPPNHRKTRTPGRRAYHPRPDSYPYAKGNQNGSLNGNSVTLPKSKTAIPFIPSSVQTKQHSTKSSNPLSLEEELKQLLNLRTGPEAIHSVR</sequence>
<evidence type="ECO:0000313" key="2">
    <source>
        <dbReference type="Proteomes" id="UP000799755"/>
    </source>
</evidence>
<comment type="caution">
    <text evidence="1">The sequence shown here is derived from an EMBL/GenBank/DDBJ whole genome shotgun (WGS) entry which is preliminary data.</text>
</comment>
<reference evidence="1" key="1">
    <citation type="journal article" date="2020" name="Stud. Mycol.">
        <title>101 Dothideomycetes genomes: a test case for predicting lifestyles and emergence of pathogens.</title>
        <authorList>
            <person name="Haridas S."/>
            <person name="Albert R."/>
            <person name="Binder M."/>
            <person name="Bloem J."/>
            <person name="Labutti K."/>
            <person name="Salamov A."/>
            <person name="Andreopoulos B."/>
            <person name="Baker S."/>
            <person name="Barry K."/>
            <person name="Bills G."/>
            <person name="Bluhm B."/>
            <person name="Cannon C."/>
            <person name="Castanera R."/>
            <person name="Culley D."/>
            <person name="Daum C."/>
            <person name="Ezra D."/>
            <person name="Gonzalez J."/>
            <person name="Henrissat B."/>
            <person name="Kuo A."/>
            <person name="Liang C."/>
            <person name="Lipzen A."/>
            <person name="Lutzoni F."/>
            <person name="Magnuson J."/>
            <person name="Mondo S."/>
            <person name="Nolan M."/>
            <person name="Ohm R."/>
            <person name="Pangilinan J."/>
            <person name="Park H.-J."/>
            <person name="Ramirez L."/>
            <person name="Alfaro M."/>
            <person name="Sun H."/>
            <person name="Tritt A."/>
            <person name="Yoshinaga Y."/>
            <person name="Zwiers L.-H."/>
            <person name="Turgeon B."/>
            <person name="Goodwin S."/>
            <person name="Spatafora J."/>
            <person name="Crous P."/>
            <person name="Grigoriev I."/>
        </authorList>
    </citation>
    <scope>NUCLEOTIDE SEQUENCE</scope>
    <source>
        <strain evidence="1">ATCC 200398</strain>
    </source>
</reference>
<dbReference type="EMBL" id="MU003498">
    <property type="protein sequence ID" value="KAF2474308.1"/>
    <property type="molecule type" value="Genomic_DNA"/>
</dbReference>
<organism evidence="1 2">
    <name type="scientific">Lindgomyces ingoldianus</name>
    <dbReference type="NCBI Taxonomy" id="673940"/>
    <lineage>
        <taxon>Eukaryota</taxon>
        <taxon>Fungi</taxon>
        <taxon>Dikarya</taxon>
        <taxon>Ascomycota</taxon>
        <taxon>Pezizomycotina</taxon>
        <taxon>Dothideomycetes</taxon>
        <taxon>Pleosporomycetidae</taxon>
        <taxon>Pleosporales</taxon>
        <taxon>Lindgomycetaceae</taxon>
        <taxon>Lindgomyces</taxon>
    </lineage>
</organism>
<gene>
    <name evidence="1" type="ORF">BDR25DRAFT_120809</name>
</gene>